<feature type="transmembrane region" description="Helical" evidence="8">
    <location>
        <begin position="50"/>
        <end position="66"/>
    </location>
</feature>
<dbReference type="Proteomes" id="UP001217089">
    <property type="component" value="Unassembled WGS sequence"/>
</dbReference>
<dbReference type="PANTHER" id="PTHR17490:SF14">
    <property type="entry name" value="THREONYLCARBAMOYL-AMP SYNTHASE"/>
    <property type="match status" value="1"/>
</dbReference>
<keyword evidence="8" id="KW-0812">Transmembrane</keyword>
<evidence type="ECO:0000256" key="4">
    <source>
        <dbReference type="ARBA" id="ARBA00015492"/>
    </source>
</evidence>
<sequence length="383" mass="41753">MVLSLIFSAARLSYAAGSLSRSFAMLALSCLWTTWSLVLFGGVNQHFLRLAAISILSLHTAASLMTSTFTKFWMFFSLTIEVNAVALIIKVFDSNTTYITLVTSLIVGITGLYGALSNILYETVGEDVLPQGTPIIQQRKPEEPYMPCPALPSRKTEAIYKAAEYLNEGHVIGAPTDTVYGLIASCKHPESISAIYHIKGRPPEKPICLCVSDIDQIKYANPPFSDLLWTFMHLCYPGGITCVVHKGDWLRRIGVGDAIDYVGTKDSVAIRVPDSTVLSYLLSISGPVALTSANPSGEVDSTHHDMVIDRLGHKVAAVVCDDESHEIVPSTVVNCTKIDEGTITFFRIGCVPQDVVEALFERAKAIKNSKSTDLKFNSISLNK</sequence>
<feature type="transmembrane region" description="Helical" evidence="8">
    <location>
        <begin position="72"/>
        <end position="92"/>
    </location>
</feature>
<feature type="domain" description="YrdC-like" evidence="9">
    <location>
        <begin position="156"/>
        <end position="351"/>
    </location>
</feature>
<comment type="caution">
    <text evidence="10">The sequence shown here is derived from an EMBL/GenBank/DDBJ whole genome shotgun (WGS) entry which is preliminary data.</text>
</comment>
<comment type="catalytic activity">
    <reaction evidence="7">
        <text>L-threonine + hydrogencarbonate + ATP = L-threonylcarbamoyladenylate + diphosphate + H2O</text>
        <dbReference type="Rhea" id="RHEA:36407"/>
        <dbReference type="ChEBI" id="CHEBI:15377"/>
        <dbReference type="ChEBI" id="CHEBI:17544"/>
        <dbReference type="ChEBI" id="CHEBI:30616"/>
        <dbReference type="ChEBI" id="CHEBI:33019"/>
        <dbReference type="ChEBI" id="CHEBI:57926"/>
        <dbReference type="ChEBI" id="CHEBI:73682"/>
        <dbReference type="EC" id="2.7.7.87"/>
    </reaction>
</comment>
<keyword evidence="5" id="KW-0963">Cytoplasm</keyword>
<feature type="transmembrane region" description="Helical" evidence="8">
    <location>
        <begin position="99"/>
        <end position="121"/>
    </location>
</feature>
<evidence type="ECO:0000256" key="3">
    <source>
        <dbReference type="ARBA" id="ARBA00012584"/>
    </source>
</evidence>
<keyword evidence="8" id="KW-0472">Membrane</keyword>
<gene>
    <name evidence="10" type="ORF">KUTeg_017041</name>
</gene>
<evidence type="ECO:0000256" key="5">
    <source>
        <dbReference type="ARBA" id="ARBA00022490"/>
    </source>
</evidence>
<dbReference type="InterPro" id="IPR050156">
    <property type="entry name" value="TC-AMP_synthase_SUA5"/>
</dbReference>
<protein>
    <recommendedName>
        <fullName evidence="4">Threonylcarbamoyl-AMP synthase</fullName>
        <ecNumber evidence="3">2.7.7.87</ecNumber>
    </recommendedName>
</protein>
<evidence type="ECO:0000313" key="11">
    <source>
        <dbReference type="Proteomes" id="UP001217089"/>
    </source>
</evidence>
<dbReference type="PANTHER" id="PTHR17490">
    <property type="entry name" value="SUA5"/>
    <property type="match status" value="1"/>
</dbReference>
<dbReference type="InterPro" id="IPR017945">
    <property type="entry name" value="DHBP_synth_RibB-like_a/b_dom"/>
</dbReference>
<evidence type="ECO:0000256" key="8">
    <source>
        <dbReference type="SAM" id="Phobius"/>
    </source>
</evidence>
<dbReference type="PROSITE" id="PS51163">
    <property type="entry name" value="YRDC"/>
    <property type="match status" value="1"/>
</dbReference>
<feature type="transmembrane region" description="Helical" evidence="8">
    <location>
        <begin position="25"/>
        <end position="43"/>
    </location>
</feature>
<dbReference type="Gene3D" id="3.90.870.10">
    <property type="entry name" value="DHBP synthase"/>
    <property type="match status" value="1"/>
</dbReference>
<evidence type="ECO:0000256" key="6">
    <source>
        <dbReference type="ARBA" id="ARBA00022679"/>
    </source>
</evidence>
<dbReference type="Pfam" id="PF01300">
    <property type="entry name" value="Sua5_yciO_yrdC"/>
    <property type="match status" value="1"/>
</dbReference>
<organism evidence="10 11">
    <name type="scientific">Tegillarca granosa</name>
    <name type="common">Malaysian cockle</name>
    <name type="synonym">Anadara granosa</name>
    <dbReference type="NCBI Taxonomy" id="220873"/>
    <lineage>
        <taxon>Eukaryota</taxon>
        <taxon>Metazoa</taxon>
        <taxon>Spiralia</taxon>
        <taxon>Lophotrochozoa</taxon>
        <taxon>Mollusca</taxon>
        <taxon>Bivalvia</taxon>
        <taxon>Autobranchia</taxon>
        <taxon>Pteriomorphia</taxon>
        <taxon>Arcoida</taxon>
        <taxon>Arcoidea</taxon>
        <taxon>Arcidae</taxon>
        <taxon>Tegillarca</taxon>
    </lineage>
</organism>
<proteinExistence type="inferred from homology"/>
<evidence type="ECO:0000256" key="2">
    <source>
        <dbReference type="ARBA" id="ARBA00007663"/>
    </source>
</evidence>
<keyword evidence="11" id="KW-1185">Reference proteome</keyword>
<evidence type="ECO:0000256" key="7">
    <source>
        <dbReference type="ARBA" id="ARBA00048366"/>
    </source>
</evidence>
<dbReference type="InterPro" id="IPR006070">
    <property type="entry name" value="Sua5-like_dom"/>
</dbReference>
<keyword evidence="8" id="KW-1133">Transmembrane helix</keyword>
<comment type="subcellular location">
    <subcellularLocation>
        <location evidence="1">Cytoplasm</location>
    </subcellularLocation>
</comment>
<evidence type="ECO:0000259" key="9">
    <source>
        <dbReference type="PROSITE" id="PS51163"/>
    </source>
</evidence>
<dbReference type="EMBL" id="JARBDR010000813">
    <property type="protein sequence ID" value="KAJ8306496.1"/>
    <property type="molecule type" value="Genomic_DNA"/>
</dbReference>
<evidence type="ECO:0000313" key="10">
    <source>
        <dbReference type="EMBL" id="KAJ8306496.1"/>
    </source>
</evidence>
<keyword evidence="6" id="KW-0808">Transferase</keyword>
<comment type="similarity">
    <text evidence="2">Belongs to the SUA5 family.</text>
</comment>
<name>A0ABQ9EQ64_TEGGR</name>
<accession>A0ABQ9EQ64</accession>
<dbReference type="EC" id="2.7.7.87" evidence="3"/>
<evidence type="ECO:0000256" key="1">
    <source>
        <dbReference type="ARBA" id="ARBA00004496"/>
    </source>
</evidence>
<reference evidence="10 11" key="1">
    <citation type="submission" date="2022-12" db="EMBL/GenBank/DDBJ databases">
        <title>Chromosome-level genome of Tegillarca granosa.</title>
        <authorList>
            <person name="Kim J."/>
        </authorList>
    </citation>
    <scope>NUCLEOTIDE SEQUENCE [LARGE SCALE GENOMIC DNA]</scope>
    <source>
        <strain evidence="10">Teg-2019</strain>
        <tissue evidence="10">Adductor muscle</tissue>
    </source>
</reference>
<dbReference type="SUPFAM" id="SSF55821">
    <property type="entry name" value="YrdC/RibB"/>
    <property type="match status" value="1"/>
</dbReference>